<sequence length="134" mass="14683">MKFLIGAIIVLSFPALEIYTLVKVYQSIGWWVVALLLASAFAGAMLIAEERLAFIGRMMMAVQTGGSPIRALFESGRTMIAGGLLIFPGVISDVLAILLLLVPASLFGRRSQTIKPVDDVIEGEFRREDQDRLK</sequence>
<dbReference type="InterPro" id="IPR007313">
    <property type="entry name" value="FxsA"/>
</dbReference>
<dbReference type="GO" id="GO:0016020">
    <property type="term" value="C:membrane"/>
    <property type="evidence" value="ECO:0007669"/>
    <property type="project" value="InterPro"/>
</dbReference>
<keyword evidence="1" id="KW-0472">Membrane</keyword>
<feature type="transmembrane region" description="Helical" evidence="1">
    <location>
        <begin position="79"/>
        <end position="102"/>
    </location>
</feature>
<keyword evidence="3" id="KW-1185">Reference proteome</keyword>
<dbReference type="Pfam" id="PF04186">
    <property type="entry name" value="FxsA"/>
    <property type="match status" value="1"/>
</dbReference>
<dbReference type="AlphaFoldDB" id="A0A809RM35"/>
<dbReference type="NCBIfam" id="NF008528">
    <property type="entry name" value="PRK11463.1-2"/>
    <property type="match status" value="1"/>
</dbReference>
<accession>A0A809RM35</accession>
<dbReference type="EMBL" id="AP021881">
    <property type="protein sequence ID" value="BBP02475.1"/>
    <property type="molecule type" value="Genomic_DNA"/>
</dbReference>
<name>A0A809RM35_9PROT</name>
<keyword evidence="1" id="KW-1133">Transmembrane helix</keyword>
<gene>
    <name evidence="2" type="ORF">SFSGTM_31830</name>
</gene>
<evidence type="ECO:0000313" key="2">
    <source>
        <dbReference type="EMBL" id="BBP02475.1"/>
    </source>
</evidence>
<dbReference type="KEGG" id="sniv:SFSGTM_31830"/>
<protein>
    <recommendedName>
        <fullName evidence="4">FxsA protein</fullName>
    </recommendedName>
</protein>
<dbReference type="PANTHER" id="PTHR35335:SF1">
    <property type="entry name" value="UPF0716 PROTEIN FXSA"/>
    <property type="match status" value="1"/>
</dbReference>
<evidence type="ECO:0000313" key="3">
    <source>
        <dbReference type="Proteomes" id="UP000463939"/>
    </source>
</evidence>
<feature type="transmembrane region" description="Helical" evidence="1">
    <location>
        <begin position="28"/>
        <end position="47"/>
    </location>
</feature>
<evidence type="ECO:0008006" key="4">
    <source>
        <dbReference type="Google" id="ProtNLM"/>
    </source>
</evidence>
<organism evidence="2 3">
    <name type="scientific">Sulfuriferula nivalis</name>
    <dbReference type="NCBI Taxonomy" id="2675298"/>
    <lineage>
        <taxon>Bacteria</taxon>
        <taxon>Pseudomonadati</taxon>
        <taxon>Pseudomonadota</taxon>
        <taxon>Betaproteobacteria</taxon>
        <taxon>Nitrosomonadales</taxon>
        <taxon>Sulfuricellaceae</taxon>
        <taxon>Sulfuriferula</taxon>
    </lineage>
</organism>
<keyword evidence="1" id="KW-0812">Transmembrane</keyword>
<dbReference type="Proteomes" id="UP000463939">
    <property type="component" value="Chromosome"/>
</dbReference>
<dbReference type="PANTHER" id="PTHR35335">
    <property type="entry name" value="UPF0716 PROTEIN FXSA"/>
    <property type="match status" value="1"/>
</dbReference>
<dbReference type="RefSeq" id="WP_162086102.1">
    <property type="nucleotide sequence ID" value="NZ_AP021881.1"/>
</dbReference>
<evidence type="ECO:0000256" key="1">
    <source>
        <dbReference type="SAM" id="Phobius"/>
    </source>
</evidence>
<reference evidence="3" key="1">
    <citation type="submission" date="2019-11" db="EMBL/GenBank/DDBJ databases">
        <title>Isolation and characterization of a novel species in the genus Sulfuriferula.</title>
        <authorList>
            <person name="Mochizuki J."/>
            <person name="Kojima H."/>
            <person name="Fukui M."/>
        </authorList>
    </citation>
    <scope>NUCLEOTIDE SEQUENCE [LARGE SCALE GENOMIC DNA]</scope>
    <source>
        <strain evidence="3">SGTM</strain>
    </source>
</reference>
<proteinExistence type="predicted"/>